<comment type="subcellular location">
    <subcellularLocation>
        <location evidence="1">Cell envelope</location>
    </subcellularLocation>
</comment>
<dbReference type="InterPro" id="IPR051848">
    <property type="entry name" value="PGIP"/>
</dbReference>
<dbReference type="Gene3D" id="3.80.10.10">
    <property type="entry name" value="Ribonuclease Inhibitor"/>
    <property type="match status" value="1"/>
</dbReference>
<evidence type="ECO:0000313" key="2">
    <source>
        <dbReference type="EMBL" id="ACF84370.1"/>
    </source>
</evidence>
<dbReference type="InterPro" id="IPR001611">
    <property type="entry name" value="Leu-rich_rpt"/>
</dbReference>
<dbReference type="PANTHER" id="PTHR48059:SF30">
    <property type="entry name" value="OS06G0587000 PROTEIN"/>
    <property type="match status" value="1"/>
</dbReference>
<reference evidence="2" key="1">
    <citation type="journal article" date="2009" name="PLoS Genet.">
        <title>Sequencing, mapping, and analysis of 27,455 maize full-length cDNAs.</title>
        <authorList>
            <person name="Soderlund C."/>
            <person name="Descour A."/>
            <person name="Kudrna D."/>
            <person name="Bomhoff M."/>
            <person name="Boyd L."/>
            <person name="Currie J."/>
            <person name="Angelova A."/>
            <person name="Collura K."/>
            <person name="Wissotski M."/>
            <person name="Ashley E."/>
            <person name="Morrow D."/>
            <person name="Fernandes J."/>
            <person name="Walbot V."/>
            <person name="Yu Y."/>
        </authorList>
    </citation>
    <scope>NUCLEOTIDE SEQUENCE</scope>
    <source>
        <strain evidence="2">B73</strain>
    </source>
</reference>
<dbReference type="Pfam" id="PF13855">
    <property type="entry name" value="LRR_8"/>
    <property type="match status" value="1"/>
</dbReference>
<proteinExistence type="evidence at transcript level"/>
<evidence type="ECO:0000256" key="1">
    <source>
        <dbReference type="ARBA" id="ARBA00004196"/>
    </source>
</evidence>
<dbReference type="PANTHER" id="PTHR48059">
    <property type="entry name" value="POLYGALACTURONASE INHIBITOR 1"/>
    <property type="match status" value="1"/>
</dbReference>
<dbReference type="AlphaFoldDB" id="B4FQH7"/>
<dbReference type="InterPro" id="IPR032675">
    <property type="entry name" value="LRR_dom_sf"/>
</dbReference>
<name>B4FQH7_MAIZE</name>
<dbReference type="ExpressionAtlas" id="B4FQH7">
    <property type="expression patterns" value="baseline and differential"/>
</dbReference>
<accession>B4FQH7</accession>
<organism evidence="2">
    <name type="scientific">Zea mays</name>
    <name type="common">Maize</name>
    <dbReference type="NCBI Taxonomy" id="4577"/>
    <lineage>
        <taxon>Eukaryota</taxon>
        <taxon>Viridiplantae</taxon>
        <taxon>Streptophyta</taxon>
        <taxon>Embryophyta</taxon>
        <taxon>Tracheophyta</taxon>
        <taxon>Spermatophyta</taxon>
        <taxon>Magnoliopsida</taxon>
        <taxon>Liliopsida</taxon>
        <taxon>Poales</taxon>
        <taxon>Poaceae</taxon>
        <taxon>PACMAD clade</taxon>
        <taxon>Panicoideae</taxon>
        <taxon>Andropogonodae</taxon>
        <taxon>Andropogoneae</taxon>
        <taxon>Tripsacinae</taxon>
        <taxon>Zea</taxon>
    </lineage>
</organism>
<sequence length="196" mass="21728">MSGNYLFGEVLRGVSRLAGLQTLVLDDNMLGGEVPTWIGAQPSLAVLSLRNNTFQGVVPESLGSAPSLRSLVLASNNLSGNLPDMSQQANLQVLDVGGNSLEPAFPKLGRKVVTVVLARNRFVAFLQNPQLVQEFRPDKQYNIHMLQERYQVRVPPYSLCSSPVFETCILWLARHAGLWISVFIRCCYEIMRLCGH</sequence>
<dbReference type="SUPFAM" id="SSF52058">
    <property type="entry name" value="L domain-like"/>
    <property type="match status" value="1"/>
</dbReference>
<protein>
    <submittedName>
        <fullName evidence="2">Uncharacterized protein</fullName>
    </submittedName>
</protein>
<dbReference type="EMBL" id="BT039365">
    <property type="protein sequence ID" value="ACF84370.1"/>
    <property type="molecule type" value="mRNA"/>
</dbReference>